<evidence type="ECO:0000313" key="2">
    <source>
        <dbReference type="EMBL" id="GDY32736.1"/>
    </source>
</evidence>
<keyword evidence="1" id="KW-0812">Transmembrane</keyword>
<dbReference type="OrthoDB" id="2374834at2"/>
<keyword evidence="1" id="KW-0472">Membrane</keyword>
<reference evidence="3" key="1">
    <citation type="submission" date="2019-04" db="EMBL/GenBank/DDBJ databases">
        <title>Draft genome sequence of Pseudonocardiaceae bacterium SL3-2-4.</title>
        <authorList>
            <person name="Ningsih F."/>
            <person name="Yokota A."/>
            <person name="Sakai Y."/>
            <person name="Nanatani K."/>
            <person name="Yabe S."/>
            <person name="Oetari A."/>
            <person name="Sjamsuridzal W."/>
        </authorList>
    </citation>
    <scope>NUCLEOTIDE SEQUENCE [LARGE SCALE GENOMIC DNA]</scope>
    <source>
        <strain evidence="3">SL3-2-4</strain>
    </source>
</reference>
<accession>A0A4D4JED9</accession>
<dbReference type="Pfam" id="PF19609">
    <property type="entry name" value="DUF6114"/>
    <property type="match status" value="1"/>
</dbReference>
<dbReference type="AlphaFoldDB" id="A0A4D4JED9"/>
<comment type="caution">
    <text evidence="2">The sequence shown here is derived from an EMBL/GenBank/DDBJ whole genome shotgun (WGS) entry which is preliminary data.</text>
</comment>
<dbReference type="InterPro" id="IPR046096">
    <property type="entry name" value="DUF6114"/>
</dbReference>
<gene>
    <name evidence="2" type="ORF">GTS_43690</name>
</gene>
<dbReference type="Proteomes" id="UP000298860">
    <property type="component" value="Unassembled WGS sequence"/>
</dbReference>
<feature type="transmembrane region" description="Helical" evidence="1">
    <location>
        <begin position="108"/>
        <end position="127"/>
    </location>
</feature>
<proteinExistence type="predicted"/>
<evidence type="ECO:0000256" key="1">
    <source>
        <dbReference type="SAM" id="Phobius"/>
    </source>
</evidence>
<evidence type="ECO:0000313" key="3">
    <source>
        <dbReference type="Proteomes" id="UP000298860"/>
    </source>
</evidence>
<keyword evidence="3" id="KW-1185">Reference proteome</keyword>
<protein>
    <recommendedName>
        <fullName evidence="4">Integral membrane protein</fullName>
    </recommendedName>
</protein>
<evidence type="ECO:0008006" key="4">
    <source>
        <dbReference type="Google" id="ProtNLM"/>
    </source>
</evidence>
<organism evidence="2 3">
    <name type="scientific">Gandjariella thermophila</name>
    <dbReference type="NCBI Taxonomy" id="1931992"/>
    <lineage>
        <taxon>Bacteria</taxon>
        <taxon>Bacillati</taxon>
        <taxon>Actinomycetota</taxon>
        <taxon>Actinomycetes</taxon>
        <taxon>Pseudonocardiales</taxon>
        <taxon>Pseudonocardiaceae</taxon>
        <taxon>Gandjariella</taxon>
    </lineage>
</organism>
<dbReference type="RefSeq" id="WP_137815736.1">
    <property type="nucleotide sequence ID" value="NZ_BJFL01000028.1"/>
</dbReference>
<name>A0A4D4JED9_9PSEU</name>
<keyword evidence="1" id="KW-1133">Transmembrane helix</keyword>
<feature type="transmembrane region" description="Helical" evidence="1">
    <location>
        <begin position="85"/>
        <end position="102"/>
    </location>
</feature>
<dbReference type="EMBL" id="BJFL01000028">
    <property type="protein sequence ID" value="GDY32736.1"/>
    <property type="molecule type" value="Genomic_DNA"/>
</dbReference>
<sequence length="140" mass="14729">MVSVRMRLGRPSWRAWRDWRRGRPFTAGVLLLASGVAILVPPYASLRFGDLVFAVNTMGGVSALVLGGLLLVCAAAVWARPRYRALAGVAATLAALVALVTANLGGFLVGTLLGLAGGALAVAWTDAPRPARRPRRTALR</sequence>
<feature type="transmembrane region" description="Helical" evidence="1">
    <location>
        <begin position="53"/>
        <end position="78"/>
    </location>
</feature>